<dbReference type="Gene3D" id="3.30.420.40">
    <property type="match status" value="2"/>
</dbReference>
<dbReference type="FunFam" id="3.30.420.40:FF:000028">
    <property type="entry name" value="heat shock 70 kDa protein-like"/>
    <property type="match status" value="1"/>
</dbReference>
<evidence type="ECO:0000256" key="6">
    <source>
        <dbReference type="SAM" id="MobiDB-lite"/>
    </source>
</evidence>
<dbReference type="InterPro" id="IPR029047">
    <property type="entry name" value="HSP70_peptide-bd_sf"/>
</dbReference>
<feature type="compositionally biased region" description="Polar residues" evidence="6">
    <location>
        <begin position="639"/>
        <end position="651"/>
    </location>
</feature>
<reference evidence="7 8" key="1">
    <citation type="submission" date="2024-04" db="EMBL/GenBank/DDBJ databases">
        <authorList>
            <person name="Waldvogel A.-M."/>
            <person name="Schoenle A."/>
        </authorList>
    </citation>
    <scope>NUCLEOTIDE SEQUENCE [LARGE SCALE GENOMIC DNA]</scope>
</reference>
<evidence type="ECO:0000256" key="2">
    <source>
        <dbReference type="ARBA" id="ARBA00022741"/>
    </source>
</evidence>
<dbReference type="Pfam" id="PF00012">
    <property type="entry name" value="HSP70"/>
    <property type="match status" value="1"/>
</dbReference>
<dbReference type="SUPFAM" id="SSF53067">
    <property type="entry name" value="Actin-like ATPase domain"/>
    <property type="match status" value="2"/>
</dbReference>
<evidence type="ECO:0000313" key="8">
    <source>
        <dbReference type="Proteomes" id="UP001497482"/>
    </source>
</evidence>
<name>A0AAV2LNJ5_KNICA</name>
<dbReference type="InterPro" id="IPR013126">
    <property type="entry name" value="Hsp_70_fam"/>
</dbReference>
<dbReference type="SUPFAM" id="SSF100920">
    <property type="entry name" value="Heat shock protein 70kD (HSP70), peptide-binding domain"/>
    <property type="match status" value="1"/>
</dbReference>
<dbReference type="Gene3D" id="1.20.1270.10">
    <property type="match status" value="1"/>
</dbReference>
<keyword evidence="3 5" id="KW-0067">ATP-binding</keyword>
<sequence>MTRTRGENLSEQFSINIRTMSANKVAVGIDLGTTYSCVGVFQHGKVEIIANDQGNRTTPSYVAFTDTERLIGDAAKNQVALNPNNTVFDAKRLIGRRFDDPTVQADMEHWPFNVVSDGGKPKIRVEYKGEDKTFSPEEISSMVLVKMKEVAEAYLGHTVSNAVITVPAYFNDSQRQATKDAGVIAGLNVLRIINEPTAAAIAYGLDKGRSGERNILIFDLGGGTFDVSILTIEDGIFEVKATAGDTHLGGEDFDNRMVNHFVEEFKRKHKKDISQNKRALRRLCTACERAKRTLSSSSQASIEIDSLFEGQDFYTSITRARFEELCSDLFRGTLEPVEKALRDAKMDKGQIHEVVLVGGSTRIPKVQKLLQDFFNGRELNKSINPDEAVAYGAAVQAAILSGDTSGKVQDLLLLDVAPLSLGLETAGGVMTALIKRNTTIPTKQTQTFSTYSDNQPGVLIQVYEGERAMTKDNNLLGRFELAGIPPAPRGVPQIEVTFDVDANGILNVSAVDKSTGKENKITITNDKGRLSKEEIEKMVQDADKFKAEDEAQRNRVGAKNALEAFVFTVKNSLQDEAVSGKLNQDDRKKLLDKCEEVMTWLDNNQLAEVEEYQHKQKELEKVCNPIISKLYQGAAPASSCRQEAQGSTQGPTVEEVD</sequence>
<accession>A0AAV2LNJ5</accession>
<evidence type="ECO:0000256" key="3">
    <source>
        <dbReference type="ARBA" id="ARBA00022840"/>
    </source>
</evidence>
<dbReference type="FunFam" id="3.30.420.40:FF:000135">
    <property type="entry name" value="Heat shock cognate 71 kDa protein"/>
    <property type="match status" value="1"/>
</dbReference>
<evidence type="ECO:0000313" key="7">
    <source>
        <dbReference type="EMBL" id="CAL1600927.1"/>
    </source>
</evidence>
<dbReference type="AlphaFoldDB" id="A0AAV2LNJ5"/>
<keyword evidence="4" id="KW-0346">Stress response</keyword>
<comment type="similarity">
    <text evidence="1 5">Belongs to the heat shock protein 70 family.</text>
</comment>
<protein>
    <recommendedName>
        <fullName evidence="9">Heat shock protein 70</fullName>
    </recommendedName>
</protein>
<feature type="region of interest" description="Disordered" evidence="6">
    <location>
        <begin position="638"/>
        <end position="657"/>
    </location>
</feature>
<dbReference type="Gene3D" id="3.30.30.30">
    <property type="match status" value="1"/>
</dbReference>
<gene>
    <name evidence="7" type="ORF">KC01_LOCUS28990</name>
</gene>
<dbReference type="Proteomes" id="UP001497482">
    <property type="component" value="Chromosome 3"/>
</dbReference>
<dbReference type="FunFam" id="1.20.1270.10:FF:000024">
    <property type="entry name" value="Heat shock protein 70"/>
    <property type="match status" value="1"/>
</dbReference>
<dbReference type="PROSITE" id="PS00329">
    <property type="entry name" value="HSP70_2"/>
    <property type="match status" value="1"/>
</dbReference>
<dbReference type="FunFam" id="3.30.420.40:FF:000026">
    <property type="entry name" value="Heat shock protein 70"/>
    <property type="match status" value="1"/>
</dbReference>
<dbReference type="GO" id="GO:0140662">
    <property type="term" value="F:ATP-dependent protein folding chaperone"/>
    <property type="evidence" value="ECO:0007669"/>
    <property type="project" value="InterPro"/>
</dbReference>
<dbReference type="InterPro" id="IPR029048">
    <property type="entry name" value="HSP70_C_sf"/>
</dbReference>
<evidence type="ECO:0000256" key="5">
    <source>
        <dbReference type="RuleBase" id="RU003322"/>
    </source>
</evidence>
<dbReference type="PRINTS" id="PR00301">
    <property type="entry name" value="HEATSHOCK70"/>
</dbReference>
<dbReference type="FunFam" id="3.30.30.30:FF:000001">
    <property type="entry name" value="heat shock 70 kDa protein-like"/>
    <property type="match status" value="1"/>
</dbReference>
<dbReference type="SUPFAM" id="SSF100934">
    <property type="entry name" value="Heat shock protein 70kD (HSP70), C-terminal subdomain"/>
    <property type="match status" value="1"/>
</dbReference>
<keyword evidence="8" id="KW-1185">Reference proteome</keyword>
<dbReference type="FunFam" id="3.30.420.40:FF:000172">
    <property type="entry name" value="Heat shock 70 kDa protein"/>
    <property type="match status" value="1"/>
</dbReference>
<evidence type="ECO:0008006" key="9">
    <source>
        <dbReference type="Google" id="ProtNLM"/>
    </source>
</evidence>
<dbReference type="Gene3D" id="3.90.640.10">
    <property type="entry name" value="Actin, Chain A, domain 4"/>
    <property type="match status" value="1"/>
</dbReference>
<proteinExistence type="inferred from homology"/>
<dbReference type="NCBIfam" id="NF001413">
    <property type="entry name" value="PRK00290.1"/>
    <property type="match status" value="1"/>
</dbReference>
<dbReference type="InterPro" id="IPR018181">
    <property type="entry name" value="Heat_shock_70_CS"/>
</dbReference>
<keyword evidence="2 5" id="KW-0547">Nucleotide-binding</keyword>
<dbReference type="FunFam" id="2.60.34.10:FF:000002">
    <property type="entry name" value="Heat shock 70 kDa"/>
    <property type="match status" value="1"/>
</dbReference>
<dbReference type="GO" id="GO:0005524">
    <property type="term" value="F:ATP binding"/>
    <property type="evidence" value="ECO:0007669"/>
    <property type="project" value="UniProtKB-KW"/>
</dbReference>
<dbReference type="CDD" id="cd10233">
    <property type="entry name" value="ASKHA_NBD_HSP70_HSPA1"/>
    <property type="match status" value="1"/>
</dbReference>
<evidence type="ECO:0000256" key="1">
    <source>
        <dbReference type="ARBA" id="ARBA00007381"/>
    </source>
</evidence>
<dbReference type="Gene3D" id="2.60.34.10">
    <property type="entry name" value="Substrate Binding Domain Of DNAk, Chain A, domain 1"/>
    <property type="match status" value="1"/>
</dbReference>
<dbReference type="PROSITE" id="PS00297">
    <property type="entry name" value="HSP70_1"/>
    <property type="match status" value="1"/>
</dbReference>
<dbReference type="InterPro" id="IPR043129">
    <property type="entry name" value="ATPase_NBD"/>
</dbReference>
<organism evidence="7 8">
    <name type="scientific">Knipowitschia caucasica</name>
    <name type="common">Caucasian dwarf goby</name>
    <name type="synonym">Pomatoschistus caucasicus</name>
    <dbReference type="NCBI Taxonomy" id="637954"/>
    <lineage>
        <taxon>Eukaryota</taxon>
        <taxon>Metazoa</taxon>
        <taxon>Chordata</taxon>
        <taxon>Craniata</taxon>
        <taxon>Vertebrata</taxon>
        <taxon>Euteleostomi</taxon>
        <taxon>Actinopterygii</taxon>
        <taxon>Neopterygii</taxon>
        <taxon>Teleostei</taxon>
        <taxon>Neoteleostei</taxon>
        <taxon>Acanthomorphata</taxon>
        <taxon>Gobiaria</taxon>
        <taxon>Gobiiformes</taxon>
        <taxon>Gobioidei</taxon>
        <taxon>Gobiidae</taxon>
        <taxon>Gobiinae</taxon>
        <taxon>Knipowitschia</taxon>
    </lineage>
</organism>
<evidence type="ECO:0000256" key="4">
    <source>
        <dbReference type="ARBA" id="ARBA00023016"/>
    </source>
</evidence>
<dbReference type="EMBL" id="OZ035825">
    <property type="protein sequence ID" value="CAL1600927.1"/>
    <property type="molecule type" value="Genomic_DNA"/>
</dbReference>
<dbReference type="PANTHER" id="PTHR19375">
    <property type="entry name" value="HEAT SHOCK PROTEIN 70KDA"/>
    <property type="match status" value="1"/>
</dbReference>
<dbReference type="FunFam" id="3.90.640.10:FF:000134">
    <property type="entry name" value="Heat shock cognate 71 kDa protein"/>
    <property type="match status" value="1"/>
</dbReference>
<dbReference type="PROSITE" id="PS01036">
    <property type="entry name" value="HSP70_3"/>
    <property type="match status" value="1"/>
</dbReference>